<reference evidence="7" key="1">
    <citation type="journal article" date="2020" name="bioRxiv">
        <title>Comparative genomics of Chlamydomonas.</title>
        <authorList>
            <person name="Craig R.J."/>
            <person name="Hasan A.R."/>
            <person name="Ness R.W."/>
            <person name="Keightley P.D."/>
        </authorList>
    </citation>
    <scope>NUCLEOTIDE SEQUENCE</scope>
    <source>
        <strain evidence="7">CCAP 11/70</strain>
    </source>
</reference>
<feature type="domain" description="RING-type" evidence="6">
    <location>
        <begin position="660"/>
        <end position="700"/>
    </location>
</feature>
<proteinExistence type="predicted"/>
<feature type="compositionally biased region" description="Pro residues" evidence="5">
    <location>
        <begin position="525"/>
        <end position="535"/>
    </location>
</feature>
<accession>A0A835XRN1</accession>
<keyword evidence="2 3" id="KW-0040">ANK repeat</keyword>
<feature type="compositionally biased region" description="Pro residues" evidence="5">
    <location>
        <begin position="392"/>
        <end position="406"/>
    </location>
</feature>
<feature type="region of interest" description="Disordered" evidence="5">
    <location>
        <begin position="384"/>
        <end position="411"/>
    </location>
</feature>
<dbReference type="SMART" id="SM00248">
    <property type="entry name" value="ANK"/>
    <property type="match status" value="3"/>
</dbReference>
<feature type="compositionally biased region" description="Low complexity" evidence="5">
    <location>
        <begin position="553"/>
        <end position="568"/>
    </location>
</feature>
<feature type="region of interest" description="Disordered" evidence="5">
    <location>
        <begin position="460"/>
        <end position="568"/>
    </location>
</feature>
<organism evidence="7 8">
    <name type="scientific">Edaphochlamys debaryana</name>
    <dbReference type="NCBI Taxonomy" id="47281"/>
    <lineage>
        <taxon>Eukaryota</taxon>
        <taxon>Viridiplantae</taxon>
        <taxon>Chlorophyta</taxon>
        <taxon>core chlorophytes</taxon>
        <taxon>Chlorophyceae</taxon>
        <taxon>CS clade</taxon>
        <taxon>Chlamydomonadales</taxon>
        <taxon>Chlamydomonadales incertae sedis</taxon>
        <taxon>Edaphochlamys</taxon>
    </lineage>
</organism>
<feature type="region of interest" description="Disordered" evidence="5">
    <location>
        <begin position="294"/>
        <end position="338"/>
    </location>
</feature>
<evidence type="ECO:0000313" key="8">
    <source>
        <dbReference type="Proteomes" id="UP000612055"/>
    </source>
</evidence>
<dbReference type="Gene3D" id="1.25.40.20">
    <property type="entry name" value="Ankyrin repeat-containing domain"/>
    <property type="match status" value="1"/>
</dbReference>
<evidence type="ECO:0000256" key="2">
    <source>
        <dbReference type="ARBA" id="ARBA00023043"/>
    </source>
</evidence>
<dbReference type="InterPro" id="IPR001841">
    <property type="entry name" value="Znf_RING"/>
</dbReference>
<feature type="repeat" description="ANK" evidence="3">
    <location>
        <begin position="87"/>
        <end position="119"/>
    </location>
</feature>
<dbReference type="EMBL" id="JAEHOE010000084">
    <property type="protein sequence ID" value="KAG2488362.1"/>
    <property type="molecule type" value="Genomic_DNA"/>
</dbReference>
<dbReference type="PROSITE" id="PS50297">
    <property type="entry name" value="ANK_REP_REGION"/>
    <property type="match status" value="2"/>
</dbReference>
<feature type="compositionally biased region" description="Low complexity" evidence="5">
    <location>
        <begin position="487"/>
        <end position="510"/>
    </location>
</feature>
<evidence type="ECO:0000256" key="4">
    <source>
        <dbReference type="PROSITE-ProRule" id="PRU00175"/>
    </source>
</evidence>
<evidence type="ECO:0000259" key="6">
    <source>
        <dbReference type="PROSITE" id="PS50089"/>
    </source>
</evidence>
<evidence type="ECO:0000256" key="3">
    <source>
        <dbReference type="PROSITE-ProRule" id="PRU00023"/>
    </source>
</evidence>
<dbReference type="Pfam" id="PF13920">
    <property type="entry name" value="zf-C3HC4_3"/>
    <property type="match status" value="1"/>
</dbReference>
<dbReference type="PANTHER" id="PTHR24171:SF10">
    <property type="entry name" value="ANKYRIN REPEAT DOMAIN-CONTAINING PROTEIN 29-LIKE"/>
    <property type="match status" value="1"/>
</dbReference>
<dbReference type="InterPro" id="IPR013083">
    <property type="entry name" value="Znf_RING/FYVE/PHD"/>
</dbReference>
<keyword evidence="1" id="KW-0677">Repeat</keyword>
<feature type="compositionally biased region" description="Pro residues" evidence="5">
    <location>
        <begin position="326"/>
        <end position="338"/>
    </location>
</feature>
<dbReference type="AlphaFoldDB" id="A0A835XRN1"/>
<comment type="caution">
    <text evidence="7">The sequence shown here is derived from an EMBL/GenBank/DDBJ whole genome shotgun (WGS) entry which is preliminary data.</text>
</comment>
<protein>
    <recommendedName>
        <fullName evidence="6">RING-type domain-containing protein</fullName>
    </recommendedName>
</protein>
<keyword evidence="4" id="KW-0862">Zinc</keyword>
<sequence length="710" mass="72650">MGNQPSLPEAVFAAVTKNNVPEFQSLVKDFGAVGQGDPAARQRILEHKDKAGRTPLLLAAAKNHYQILQQLIALGADIHYINPHRDSAGSALHEAAARRHEAVVEALLHAGANPFAANACGRTALEVAVEAEHAGVVRAIERYADFAGTVAFKSRTMAGLSFKYKSRWAVLMPYYPYRGTGPTGGRTGLQPRRCLWLYKHKGSIAPRSRLWLDGARVFTAGPAGTEGTLRLSLSAGEPTGDLVTKHKDGYCVYLRPADLTQAAAGVYHALMQAVSNPSSGTAAPDAWAARVVSMPPSATPPLQHQGPRPSPPSAPAAMAGAGVWAPPSPSPPPPGPPPPPVTYPPPPVYGYGASPVPYPVVPVPPAYPGAAGPSPMASPLTLYQHQQQQYGTPPPMASPGAAPPPAAHHEVHPAPAAGEAAVSEVFIERMAALPGETDEEFAARLASAVSVLSGRSQQNLYPAASDTNPTAAPPAASPRSSRPDTRPPFASAAGAQPTSPSPATTPAGAPLLNFQSDPGNGPQPQLYPYPAPPAPYASNASITTPGPSLGPYATPASPGAAASPAPAPTPALGALDDLDMVALSALIAREAAGRVAASNSAAAAAGPSGGSAAAPPGYGQAQQGPAAQPHRCCVADDEPSAPPAPAAPPRPEPDPDDNLCVICLSAPKQVGYLHGDCVHRCVCRACASSIGVGRPCPLCRAPIERVLGVY</sequence>
<dbReference type="InterPro" id="IPR036770">
    <property type="entry name" value="Ankyrin_rpt-contain_sf"/>
</dbReference>
<dbReference type="Pfam" id="PF13637">
    <property type="entry name" value="Ank_4"/>
    <property type="match status" value="1"/>
</dbReference>
<dbReference type="Gene3D" id="3.30.40.10">
    <property type="entry name" value="Zinc/RING finger domain, C3HC4 (zinc finger)"/>
    <property type="match status" value="1"/>
</dbReference>
<dbReference type="InterPro" id="IPR002110">
    <property type="entry name" value="Ankyrin_rpt"/>
</dbReference>
<keyword evidence="4" id="KW-0479">Metal-binding</keyword>
<evidence type="ECO:0000256" key="1">
    <source>
        <dbReference type="ARBA" id="ARBA00022737"/>
    </source>
</evidence>
<feature type="compositionally biased region" description="Pro residues" evidence="5">
    <location>
        <begin position="640"/>
        <end position="650"/>
    </location>
</feature>
<feature type="compositionally biased region" description="Low complexity" evidence="5">
    <location>
        <begin position="315"/>
        <end position="325"/>
    </location>
</feature>
<feature type="region of interest" description="Disordered" evidence="5">
    <location>
        <begin position="602"/>
        <end position="653"/>
    </location>
</feature>
<dbReference type="PROSITE" id="PS50088">
    <property type="entry name" value="ANK_REPEAT"/>
    <property type="match status" value="2"/>
</dbReference>
<evidence type="ECO:0000313" key="7">
    <source>
        <dbReference type="EMBL" id="KAG2488362.1"/>
    </source>
</evidence>
<dbReference type="Pfam" id="PF00023">
    <property type="entry name" value="Ank"/>
    <property type="match status" value="1"/>
</dbReference>
<feature type="repeat" description="ANK" evidence="3">
    <location>
        <begin position="51"/>
        <end position="83"/>
    </location>
</feature>
<name>A0A835XRN1_9CHLO</name>
<dbReference type="PANTHER" id="PTHR24171">
    <property type="entry name" value="ANKYRIN REPEAT DOMAIN-CONTAINING PROTEIN 39-RELATED"/>
    <property type="match status" value="1"/>
</dbReference>
<dbReference type="OrthoDB" id="512752at2759"/>
<keyword evidence="8" id="KW-1185">Reference proteome</keyword>
<feature type="compositionally biased region" description="Low complexity" evidence="5">
    <location>
        <begin position="602"/>
        <end position="628"/>
    </location>
</feature>
<dbReference type="PROSITE" id="PS50089">
    <property type="entry name" value="ZF_RING_2"/>
    <property type="match status" value="1"/>
</dbReference>
<dbReference type="SUPFAM" id="SSF48403">
    <property type="entry name" value="Ankyrin repeat"/>
    <property type="match status" value="1"/>
</dbReference>
<keyword evidence="4" id="KW-0863">Zinc-finger</keyword>
<dbReference type="Proteomes" id="UP000612055">
    <property type="component" value="Unassembled WGS sequence"/>
</dbReference>
<dbReference type="GO" id="GO:0008270">
    <property type="term" value="F:zinc ion binding"/>
    <property type="evidence" value="ECO:0007669"/>
    <property type="project" value="UniProtKB-KW"/>
</dbReference>
<evidence type="ECO:0000256" key="5">
    <source>
        <dbReference type="SAM" id="MobiDB-lite"/>
    </source>
</evidence>
<gene>
    <name evidence="7" type="ORF">HYH03_013052</name>
</gene>